<keyword evidence="1" id="KW-0812">Transmembrane</keyword>
<dbReference type="EMBL" id="JAIHNG010000176">
    <property type="protein sequence ID" value="KAI5948889.1"/>
    <property type="molecule type" value="Genomic_DNA"/>
</dbReference>
<proteinExistence type="predicted"/>
<protein>
    <submittedName>
        <fullName evidence="2">Uncharacterized protein</fullName>
    </submittedName>
</protein>
<evidence type="ECO:0000256" key="1">
    <source>
        <dbReference type="SAM" id="Phobius"/>
    </source>
</evidence>
<dbReference type="RefSeq" id="XP_051606399.1">
    <property type="nucleotide sequence ID" value="XM_051754660.1"/>
</dbReference>
<evidence type="ECO:0000313" key="2">
    <source>
        <dbReference type="EMBL" id="KAI5948889.1"/>
    </source>
</evidence>
<keyword evidence="1" id="KW-0472">Membrane</keyword>
<name>A0AAD5BAV1_9ASCO</name>
<accession>A0AAD5BAV1</accession>
<comment type="caution">
    <text evidence="2">The sequence shown here is derived from an EMBL/GenBank/DDBJ whole genome shotgun (WGS) entry which is preliminary data.</text>
</comment>
<feature type="transmembrane region" description="Helical" evidence="1">
    <location>
        <begin position="111"/>
        <end position="135"/>
    </location>
</feature>
<reference evidence="2 3" key="1">
    <citation type="journal article" date="2022" name="DNA Res.">
        <title>Genome analysis of five recently described species of the CUG-Ser clade uncovers Candida theae as a new hybrid lineage with pathogenic potential in the Candida parapsilosis species complex.</title>
        <authorList>
            <person name="Mixao V."/>
            <person name="Del Olmo V."/>
            <person name="Hegedusova E."/>
            <person name="Saus E."/>
            <person name="Pryszcz L."/>
            <person name="Cillingova A."/>
            <person name="Nosek J."/>
            <person name="Gabaldon T."/>
        </authorList>
    </citation>
    <scope>NUCLEOTIDE SEQUENCE [LARGE SCALE GENOMIC DNA]</scope>
    <source>
        <strain evidence="2 3">CBS 12239</strain>
    </source>
</reference>
<dbReference type="Proteomes" id="UP001204833">
    <property type="component" value="Unassembled WGS sequence"/>
</dbReference>
<evidence type="ECO:0000313" key="3">
    <source>
        <dbReference type="Proteomes" id="UP001204833"/>
    </source>
</evidence>
<sequence>MPGLTLHYPDIVNFTSIPVHEQYNMLFASRKTALYSKMLDMNGKFNIDSAATHNGDTVIYWNGIIDKEVRFLVPVSGFYCVYIVPDSEHWSDFELRVEFKQHYGNLNHAKYVYYTGVKTALAIAITTLGAMLLYSQRRNRQGRSHHLSFVEGVTKSVIYLTLIPFIFAYSIEFMRLALQKCSFATYEKPDHIWPFELAGLLARHLELVWKSHVKLLFSMGLGVAYCYDQRSPNYEKFPVKWWYRTSTIFVLQAMVISVTDFLQVSNSQGSDLPMLGQIENSPKSGIFLPVFGKLSDDIYSALSLFFCYRTIKKLCAMQPKVDVGRVLAFLVSSFILMNSRDYVRSAGMALLKHYTTDFGRHEEPKSLPPRTKFEAQVKLLFEGISIGRDIGIR</sequence>
<dbReference type="AlphaFoldDB" id="A0AAD5BAV1"/>
<keyword evidence="1" id="KW-1133">Transmembrane helix</keyword>
<dbReference type="GeneID" id="76153126"/>
<keyword evidence="3" id="KW-1185">Reference proteome</keyword>
<feature type="transmembrane region" description="Helical" evidence="1">
    <location>
        <begin position="156"/>
        <end position="178"/>
    </location>
</feature>
<gene>
    <name evidence="2" type="ORF">KGF57_005082</name>
</gene>
<organism evidence="2 3">
    <name type="scientific">Candida theae</name>
    <dbReference type="NCBI Taxonomy" id="1198502"/>
    <lineage>
        <taxon>Eukaryota</taxon>
        <taxon>Fungi</taxon>
        <taxon>Dikarya</taxon>
        <taxon>Ascomycota</taxon>
        <taxon>Saccharomycotina</taxon>
        <taxon>Pichiomycetes</taxon>
        <taxon>Debaryomycetaceae</taxon>
        <taxon>Candida/Lodderomyces clade</taxon>
        <taxon>Candida</taxon>
    </lineage>
</organism>